<dbReference type="GO" id="GO:0016020">
    <property type="term" value="C:membrane"/>
    <property type="evidence" value="ECO:0007669"/>
    <property type="project" value="UniProtKB-SubCell"/>
</dbReference>
<dbReference type="GO" id="GO:0006508">
    <property type="term" value="P:proteolysis"/>
    <property type="evidence" value="ECO:0007669"/>
    <property type="project" value="UniProtKB-KW"/>
</dbReference>
<evidence type="ECO:0000313" key="7">
    <source>
        <dbReference type="Proteomes" id="UP000560081"/>
    </source>
</evidence>
<accession>A0A4Y8X472</accession>
<dbReference type="OrthoDB" id="9774900at2"/>
<dbReference type="SUPFAM" id="SSF55486">
    <property type="entry name" value="Metalloproteases ('zincins'), catalytic domain"/>
    <property type="match status" value="1"/>
</dbReference>
<dbReference type="InterPro" id="IPR007343">
    <property type="entry name" value="Uncharacterised_pept_Zn_put"/>
</dbReference>
<dbReference type="GO" id="GO:0008237">
    <property type="term" value="F:metallopeptidase activity"/>
    <property type="evidence" value="ECO:0007669"/>
    <property type="project" value="UniProtKB-KW"/>
</dbReference>
<evidence type="ECO:0000256" key="1">
    <source>
        <dbReference type="ARBA" id="ARBA00004167"/>
    </source>
</evidence>
<protein>
    <submittedName>
        <fullName evidence="6">Putative metalloprotease</fullName>
    </submittedName>
</protein>
<evidence type="ECO:0000256" key="4">
    <source>
        <dbReference type="ARBA" id="ARBA00023136"/>
    </source>
</evidence>
<keyword evidence="6" id="KW-0645">Protease</keyword>
<feature type="compositionally biased region" description="Low complexity" evidence="5">
    <location>
        <begin position="61"/>
        <end position="70"/>
    </location>
</feature>
<keyword evidence="6" id="KW-0378">Hydrolase</keyword>
<keyword evidence="2" id="KW-0812">Transmembrane</keyword>
<evidence type="ECO:0000256" key="2">
    <source>
        <dbReference type="ARBA" id="ARBA00022692"/>
    </source>
</evidence>
<keyword evidence="3" id="KW-1133">Transmembrane helix</keyword>
<dbReference type="RefSeq" id="WP_135027534.1">
    <property type="nucleotide sequence ID" value="NZ_BMLA01000001.1"/>
</dbReference>
<dbReference type="Proteomes" id="UP000560081">
    <property type="component" value="Unassembled WGS sequence"/>
</dbReference>
<feature type="region of interest" description="Disordered" evidence="5">
    <location>
        <begin position="61"/>
        <end position="88"/>
    </location>
</feature>
<dbReference type="AlphaFoldDB" id="A0A4Y8X472"/>
<evidence type="ECO:0000256" key="5">
    <source>
        <dbReference type="SAM" id="MobiDB-lite"/>
    </source>
</evidence>
<proteinExistence type="predicted"/>
<gene>
    <name evidence="6" type="ORF">BJ976_001041</name>
</gene>
<dbReference type="EMBL" id="JACHMC010000001">
    <property type="protein sequence ID" value="MBB4882690.1"/>
    <property type="molecule type" value="Genomic_DNA"/>
</dbReference>
<organism evidence="6 7">
    <name type="scientific">Micrococcus flavus</name>
    <dbReference type="NCBI Taxonomy" id="384602"/>
    <lineage>
        <taxon>Bacteria</taxon>
        <taxon>Bacillati</taxon>
        <taxon>Actinomycetota</taxon>
        <taxon>Actinomycetes</taxon>
        <taxon>Micrococcales</taxon>
        <taxon>Micrococcaceae</taxon>
        <taxon>Micrococcus</taxon>
    </lineage>
</organism>
<dbReference type="PANTHER" id="PTHR30168:SF0">
    <property type="entry name" value="INNER MEMBRANE PROTEIN"/>
    <property type="match status" value="1"/>
</dbReference>
<keyword evidence="4" id="KW-0472">Membrane</keyword>
<sequence>MSFNENVQINAGRARGGGGGLGGRGAAIGGGGGLLALLIAVFFPQYADDLGIGGAGADTGSPYGQYQQQTPGGGSQPVSDEECSTGADANRSTDCRVIATTESADEFWGEYMGQFDTIDWRQPDLMLFTGNVTTGGCGSATSATGPFYCPADESMYFDTDFFATLSSDFGATGGPLAEQYIVAHEYGHHVQNVVGWLRYAQDGQTGVESNIVRSELQADCLAGMWAGQATQTVDPESGEPFLKPITQDQLAQAIDAAGAVGDDRIQEQYRGRVNPEAFTHGSSEQRQAWFMRGYETARQNPDINQCNTFQARSLDI</sequence>
<evidence type="ECO:0000313" key="6">
    <source>
        <dbReference type="EMBL" id="MBB4882690.1"/>
    </source>
</evidence>
<evidence type="ECO:0000256" key="3">
    <source>
        <dbReference type="ARBA" id="ARBA00022989"/>
    </source>
</evidence>
<dbReference type="Pfam" id="PF04228">
    <property type="entry name" value="Zn_peptidase"/>
    <property type="match status" value="1"/>
</dbReference>
<comment type="subcellular location">
    <subcellularLocation>
        <location evidence="1">Membrane</location>
        <topology evidence="1">Single-pass membrane protein</topology>
    </subcellularLocation>
</comment>
<comment type="caution">
    <text evidence="6">The sequence shown here is derived from an EMBL/GenBank/DDBJ whole genome shotgun (WGS) entry which is preliminary data.</text>
</comment>
<keyword evidence="7" id="KW-1185">Reference proteome</keyword>
<reference evidence="6 7" key="1">
    <citation type="submission" date="2020-08" db="EMBL/GenBank/DDBJ databases">
        <title>Sequencing the genomes of 1000 actinobacteria strains.</title>
        <authorList>
            <person name="Klenk H.-P."/>
        </authorList>
    </citation>
    <scope>NUCLEOTIDE SEQUENCE [LARGE SCALE GENOMIC DNA]</scope>
    <source>
        <strain evidence="6 7">DSM 19079</strain>
    </source>
</reference>
<dbReference type="PANTHER" id="PTHR30168">
    <property type="entry name" value="PUTATIVE MEMBRANE PROTEIN YPFJ"/>
    <property type="match status" value="1"/>
</dbReference>
<keyword evidence="6" id="KW-0482">Metalloprotease</keyword>
<name>A0A4Y8X472_9MICC</name>